<evidence type="ECO:0000313" key="1">
    <source>
        <dbReference type="EMBL" id="KIM37969.1"/>
    </source>
</evidence>
<gene>
    <name evidence="1" type="ORF">M413DRAFT_30616</name>
</gene>
<protein>
    <submittedName>
        <fullName evidence="1">Uncharacterized protein</fullName>
    </submittedName>
</protein>
<name>A0A0C3C121_HEBCY</name>
<reference evidence="1 2" key="1">
    <citation type="submission" date="2014-04" db="EMBL/GenBank/DDBJ databases">
        <authorList>
            <consortium name="DOE Joint Genome Institute"/>
            <person name="Kuo A."/>
            <person name="Gay G."/>
            <person name="Dore J."/>
            <person name="Kohler A."/>
            <person name="Nagy L.G."/>
            <person name="Floudas D."/>
            <person name="Copeland A."/>
            <person name="Barry K.W."/>
            <person name="Cichocki N."/>
            <person name="Veneault-Fourrey C."/>
            <person name="LaButti K."/>
            <person name="Lindquist E.A."/>
            <person name="Lipzen A."/>
            <person name="Lundell T."/>
            <person name="Morin E."/>
            <person name="Murat C."/>
            <person name="Sun H."/>
            <person name="Tunlid A."/>
            <person name="Henrissat B."/>
            <person name="Grigoriev I.V."/>
            <person name="Hibbett D.S."/>
            <person name="Martin F."/>
            <person name="Nordberg H.P."/>
            <person name="Cantor M.N."/>
            <person name="Hua S.X."/>
        </authorList>
    </citation>
    <scope>NUCLEOTIDE SEQUENCE [LARGE SCALE GENOMIC DNA]</scope>
    <source>
        <strain evidence="2">h7</strain>
    </source>
</reference>
<evidence type="ECO:0000313" key="2">
    <source>
        <dbReference type="Proteomes" id="UP000053424"/>
    </source>
</evidence>
<organism evidence="1 2">
    <name type="scientific">Hebeloma cylindrosporum</name>
    <dbReference type="NCBI Taxonomy" id="76867"/>
    <lineage>
        <taxon>Eukaryota</taxon>
        <taxon>Fungi</taxon>
        <taxon>Dikarya</taxon>
        <taxon>Basidiomycota</taxon>
        <taxon>Agaricomycotina</taxon>
        <taxon>Agaricomycetes</taxon>
        <taxon>Agaricomycetidae</taxon>
        <taxon>Agaricales</taxon>
        <taxon>Agaricineae</taxon>
        <taxon>Hymenogastraceae</taxon>
        <taxon>Hebeloma</taxon>
    </lineage>
</organism>
<accession>A0A0C3C121</accession>
<reference evidence="2" key="2">
    <citation type="submission" date="2015-01" db="EMBL/GenBank/DDBJ databases">
        <title>Evolutionary Origins and Diversification of the Mycorrhizal Mutualists.</title>
        <authorList>
            <consortium name="DOE Joint Genome Institute"/>
            <consortium name="Mycorrhizal Genomics Consortium"/>
            <person name="Kohler A."/>
            <person name="Kuo A."/>
            <person name="Nagy L.G."/>
            <person name="Floudas D."/>
            <person name="Copeland A."/>
            <person name="Barry K.W."/>
            <person name="Cichocki N."/>
            <person name="Veneault-Fourrey C."/>
            <person name="LaButti K."/>
            <person name="Lindquist E.A."/>
            <person name="Lipzen A."/>
            <person name="Lundell T."/>
            <person name="Morin E."/>
            <person name="Murat C."/>
            <person name="Riley R."/>
            <person name="Ohm R."/>
            <person name="Sun H."/>
            <person name="Tunlid A."/>
            <person name="Henrissat B."/>
            <person name="Grigoriev I.V."/>
            <person name="Hibbett D.S."/>
            <person name="Martin F."/>
        </authorList>
    </citation>
    <scope>NUCLEOTIDE SEQUENCE [LARGE SCALE GENOMIC DNA]</scope>
    <source>
        <strain evidence="2">h7</strain>
    </source>
</reference>
<dbReference type="Gene3D" id="3.30.420.10">
    <property type="entry name" value="Ribonuclease H-like superfamily/Ribonuclease H"/>
    <property type="match status" value="1"/>
</dbReference>
<sequence>MKTTEGDESKWPDVTPAVFWAERVTIQKSTGYSPYYLAHGVEPLLPFDLAEGMYLAPDINGTMSTEDLIALRAKMLLKRPQDLARVRDKVLKARWESVKQLEKDLRHRIKEFNFQPGNLILVRNSCFDKGLTNKMKPRFLGPMVVIRKTKGGSYILEELDGALSKLRFAVFRLIPYLARDICSVPVTKLVDVSQEELEELTHDSGNALDVEHEDETIN</sequence>
<proteinExistence type="predicted"/>
<dbReference type="OrthoDB" id="446925at2759"/>
<dbReference type="GO" id="GO:0003676">
    <property type="term" value="F:nucleic acid binding"/>
    <property type="evidence" value="ECO:0007669"/>
    <property type="project" value="InterPro"/>
</dbReference>
<dbReference type="STRING" id="686832.A0A0C3C121"/>
<dbReference type="Proteomes" id="UP000053424">
    <property type="component" value="Unassembled WGS sequence"/>
</dbReference>
<dbReference type="HOGENOM" id="CLU_000384_22_0_1"/>
<dbReference type="InterPro" id="IPR036397">
    <property type="entry name" value="RNaseH_sf"/>
</dbReference>
<dbReference type="AlphaFoldDB" id="A0A0C3C121"/>
<dbReference type="EMBL" id="KN831794">
    <property type="protein sequence ID" value="KIM37969.1"/>
    <property type="molecule type" value="Genomic_DNA"/>
</dbReference>
<keyword evidence="2" id="KW-1185">Reference proteome</keyword>